<dbReference type="SUPFAM" id="SSF53098">
    <property type="entry name" value="Ribonuclease H-like"/>
    <property type="match status" value="1"/>
</dbReference>
<dbReference type="PANTHER" id="PTHR37984:SF5">
    <property type="entry name" value="PROTEIN NYNRIN-LIKE"/>
    <property type="match status" value="1"/>
</dbReference>
<dbReference type="Gene3D" id="2.30.30.850">
    <property type="match status" value="1"/>
</dbReference>
<dbReference type="AlphaFoldDB" id="A0A7K7NEJ0"/>
<feature type="non-terminal residue" evidence="2">
    <location>
        <position position="1"/>
    </location>
</feature>
<evidence type="ECO:0000313" key="3">
    <source>
        <dbReference type="Proteomes" id="UP000585422"/>
    </source>
</evidence>
<proteinExistence type="predicted"/>
<protein>
    <submittedName>
        <fullName evidence="2">TF211 protein</fullName>
    </submittedName>
</protein>
<dbReference type="Gene3D" id="1.10.340.70">
    <property type="match status" value="1"/>
</dbReference>
<comment type="caution">
    <text evidence="2">The sequence shown here is derived from an EMBL/GenBank/DDBJ whole genome shotgun (WGS) entry which is preliminary data.</text>
</comment>
<dbReference type="OrthoDB" id="9906983at2759"/>
<dbReference type="Gene3D" id="3.30.420.10">
    <property type="entry name" value="Ribonuclease H-like superfamily/Ribonuclease H"/>
    <property type="match status" value="1"/>
</dbReference>
<dbReference type="PROSITE" id="PS50994">
    <property type="entry name" value="INTEGRASE"/>
    <property type="match status" value="1"/>
</dbReference>
<dbReference type="InterPro" id="IPR001584">
    <property type="entry name" value="Integrase_cat-core"/>
</dbReference>
<accession>A0A7K7NEJ0</accession>
<keyword evidence="3" id="KW-1185">Reference proteome</keyword>
<dbReference type="PANTHER" id="PTHR37984">
    <property type="entry name" value="PROTEIN CBG26694"/>
    <property type="match status" value="1"/>
</dbReference>
<dbReference type="InterPro" id="IPR036397">
    <property type="entry name" value="RNaseH_sf"/>
</dbReference>
<sequence length="289" mass="33224">MHSKTHWGVQALVDQFAIKYMCIGVYNVAKGIVQGCLTCQRINKQHLREKVQGGRELALRPFAKIQIDFTDLPKVGRYKHLLVLVDHLTHYVEAFPTARATANTVVKVLLEHIIPRYGNIETIDSDRGPHFVSKVVKKALAPFGTKWEFHTPWHPQSSRKVERMNGEIKKQLTKLMIETKMSWVKCLPIALLNIRTQPRADTGISPFEMLYGMPYDMECPANYPTLDEDSINPYIVQLMKRRERLRKKGMVVQKPPLDISIHSVKPGDMVLIRAWKESSLTPMWEGPFL</sequence>
<reference evidence="2 3" key="1">
    <citation type="submission" date="2019-09" db="EMBL/GenBank/DDBJ databases">
        <title>Bird 10,000 Genomes (B10K) Project - Family phase.</title>
        <authorList>
            <person name="Zhang G."/>
        </authorList>
    </citation>
    <scope>NUCLEOTIDE SEQUENCE [LARGE SCALE GENOMIC DNA]</scope>
    <source>
        <strain evidence="2">OUT-0040</strain>
        <tissue evidence="2">Blood</tissue>
    </source>
</reference>
<dbReference type="EMBL" id="VZSQ01000103">
    <property type="protein sequence ID" value="NWZ53708.1"/>
    <property type="molecule type" value="Genomic_DNA"/>
</dbReference>
<dbReference type="InterPro" id="IPR050951">
    <property type="entry name" value="Retrovirus_Pol_polyprotein"/>
</dbReference>
<dbReference type="InterPro" id="IPR012337">
    <property type="entry name" value="RNaseH-like_sf"/>
</dbReference>
<name>A0A7K7NEJ0_HALAL</name>
<feature type="non-terminal residue" evidence="2">
    <location>
        <position position="289"/>
    </location>
</feature>
<dbReference type="Proteomes" id="UP000585422">
    <property type="component" value="Unassembled WGS sequence"/>
</dbReference>
<gene>
    <name evidence="2" type="primary">Tf211_0</name>
    <name evidence="2" type="ORF">HALALB_R16928</name>
</gene>
<dbReference type="GO" id="GO:0003676">
    <property type="term" value="F:nucleic acid binding"/>
    <property type="evidence" value="ECO:0007669"/>
    <property type="project" value="InterPro"/>
</dbReference>
<evidence type="ECO:0000259" key="1">
    <source>
        <dbReference type="PROSITE" id="PS50994"/>
    </source>
</evidence>
<dbReference type="GO" id="GO:0015074">
    <property type="term" value="P:DNA integration"/>
    <property type="evidence" value="ECO:0007669"/>
    <property type="project" value="InterPro"/>
</dbReference>
<feature type="domain" description="Integrase catalytic" evidence="1">
    <location>
        <begin position="57"/>
        <end position="214"/>
    </location>
</feature>
<organism evidence="2 3">
    <name type="scientific">Haliaeetus albicilla</name>
    <name type="common">White-tailed sea-eagle</name>
    <name type="synonym">Falco albicilla</name>
    <dbReference type="NCBI Taxonomy" id="8969"/>
    <lineage>
        <taxon>Eukaryota</taxon>
        <taxon>Metazoa</taxon>
        <taxon>Chordata</taxon>
        <taxon>Craniata</taxon>
        <taxon>Vertebrata</taxon>
        <taxon>Euteleostomi</taxon>
        <taxon>Archelosauria</taxon>
        <taxon>Archosauria</taxon>
        <taxon>Dinosauria</taxon>
        <taxon>Saurischia</taxon>
        <taxon>Theropoda</taxon>
        <taxon>Coelurosauria</taxon>
        <taxon>Aves</taxon>
        <taxon>Neognathae</taxon>
        <taxon>Neoaves</taxon>
        <taxon>Telluraves</taxon>
        <taxon>Accipitrimorphae</taxon>
        <taxon>Accipitriformes</taxon>
        <taxon>Accipitridae</taxon>
        <taxon>Accipitrinae</taxon>
        <taxon>Haliaeetus</taxon>
    </lineage>
</organism>
<dbReference type="Pfam" id="PF00665">
    <property type="entry name" value="rve"/>
    <property type="match status" value="1"/>
</dbReference>
<evidence type="ECO:0000313" key="2">
    <source>
        <dbReference type="EMBL" id="NWZ53708.1"/>
    </source>
</evidence>